<accession>A0A917B7V4</accession>
<dbReference type="AlphaFoldDB" id="A0A917B7V4"/>
<evidence type="ECO:0000313" key="2">
    <source>
        <dbReference type="Proteomes" id="UP000598775"/>
    </source>
</evidence>
<dbReference type="Proteomes" id="UP000598775">
    <property type="component" value="Unassembled WGS sequence"/>
</dbReference>
<sequence length="68" mass="7654">MNDEFINPATLSQLCGVSVPGLAQLRYRGLGPRFYKPTPKTVLYKMSEALEWIESSAQTRTGTRSRAY</sequence>
<dbReference type="RefSeq" id="WP_188678268.1">
    <property type="nucleotide sequence ID" value="NZ_BMGP01000004.1"/>
</dbReference>
<proteinExistence type="predicted"/>
<reference evidence="1 2" key="1">
    <citation type="journal article" date="2014" name="Int. J. Syst. Evol. Microbiol.">
        <title>Complete genome sequence of Corynebacterium casei LMG S-19264T (=DSM 44701T), isolated from a smear-ripened cheese.</title>
        <authorList>
            <consortium name="US DOE Joint Genome Institute (JGI-PGF)"/>
            <person name="Walter F."/>
            <person name="Albersmeier A."/>
            <person name="Kalinowski J."/>
            <person name="Ruckert C."/>
        </authorList>
    </citation>
    <scope>NUCLEOTIDE SEQUENCE [LARGE SCALE GENOMIC DNA]</scope>
    <source>
        <strain evidence="1 2">CGMCC 1.12976</strain>
    </source>
</reference>
<organism evidence="1 2">
    <name type="scientific">Subtercola lobariae</name>
    <dbReference type="NCBI Taxonomy" id="1588641"/>
    <lineage>
        <taxon>Bacteria</taxon>
        <taxon>Bacillati</taxon>
        <taxon>Actinomycetota</taxon>
        <taxon>Actinomycetes</taxon>
        <taxon>Micrococcales</taxon>
        <taxon>Microbacteriaceae</taxon>
        <taxon>Subtercola</taxon>
    </lineage>
</organism>
<comment type="caution">
    <text evidence="1">The sequence shown here is derived from an EMBL/GenBank/DDBJ whole genome shotgun (WGS) entry which is preliminary data.</text>
</comment>
<evidence type="ECO:0000313" key="1">
    <source>
        <dbReference type="EMBL" id="GGF28470.1"/>
    </source>
</evidence>
<dbReference type="EMBL" id="BMGP01000004">
    <property type="protein sequence ID" value="GGF28470.1"/>
    <property type="molecule type" value="Genomic_DNA"/>
</dbReference>
<name>A0A917B7V4_9MICO</name>
<evidence type="ECO:0008006" key="3">
    <source>
        <dbReference type="Google" id="ProtNLM"/>
    </source>
</evidence>
<gene>
    <name evidence="1" type="ORF">GCM10011399_22070</name>
</gene>
<keyword evidence="2" id="KW-1185">Reference proteome</keyword>
<protein>
    <recommendedName>
        <fullName evidence="3">DNA-binding protein</fullName>
    </recommendedName>
</protein>